<dbReference type="GO" id="GO:0003676">
    <property type="term" value="F:nucleic acid binding"/>
    <property type="evidence" value="ECO:0007669"/>
    <property type="project" value="InterPro"/>
</dbReference>
<accession>A0A9J6CTZ8</accession>
<reference evidence="2" key="1">
    <citation type="journal article" date="2020" name="Cell">
        <title>Large-Scale Comparative Analyses of Tick Genomes Elucidate Their Genetic Diversity and Vector Capacities.</title>
        <authorList>
            <consortium name="Tick Genome and Microbiome Consortium (TIGMIC)"/>
            <person name="Jia N."/>
            <person name="Wang J."/>
            <person name="Shi W."/>
            <person name="Du L."/>
            <person name="Sun Y."/>
            <person name="Zhan W."/>
            <person name="Jiang J.F."/>
            <person name="Wang Q."/>
            <person name="Zhang B."/>
            <person name="Ji P."/>
            <person name="Bell-Sakyi L."/>
            <person name="Cui X.M."/>
            <person name="Yuan T.T."/>
            <person name="Jiang B.G."/>
            <person name="Yang W.F."/>
            <person name="Lam T.T."/>
            <person name="Chang Q.C."/>
            <person name="Ding S.J."/>
            <person name="Wang X.J."/>
            <person name="Zhu J.G."/>
            <person name="Ruan X.D."/>
            <person name="Zhao L."/>
            <person name="Wei J.T."/>
            <person name="Ye R.Z."/>
            <person name="Que T.C."/>
            <person name="Du C.H."/>
            <person name="Zhou Y.H."/>
            <person name="Cheng J.X."/>
            <person name="Dai P.F."/>
            <person name="Guo W.B."/>
            <person name="Han X.H."/>
            <person name="Huang E.J."/>
            <person name="Li L.F."/>
            <person name="Wei W."/>
            <person name="Gao Y.C."/>
            <person name="Liu J.Z."/>
            <person name="Shao H.Z."/>
            <person name="Wang X."/>
            <person name="Wang C.C."/>
            <person name="Yang T.C."/>
            <person name="Huo Q.B."/>
            <person name="Li W."/>
            <person name="Chen H.Y."/>
            <person name="Chen S.E."/>
            <person name="Zhou L.G."/>
            <person name="Ni X.B."/>
            <person name="Tian J.H."/>
            <person name="Sheng Y."/>
            <person name="Liu T."/>
            <person name="Pan Y.S."/>
            <person name="Xia L.Y."/>
            <person name="Li J."/>
            <person name="Zhao F."/>
            <person name="Cao W.C."/>
        </authorList>
    </citation>
    <scope>NUCLEOTIDE SEQUENCE</scope>
    <source>
        <strain evidence="2">Rmic-2018</strain>
    </source>
</reference>
<organism evidence="2 3">
    <name type="scientific">Rhipicephalus microplus</name>
    <name type="common">Cattle tick</name>
    <name type="synonym">Boophilus microplus</name>
    <dbReference type="NCBI Taxonomy" id="6941"/>
    <lineage>
        <taxon>Eukaryota</taxon>
        <taxon>Metazoa</taxon>
        <taxon>Ecdysozoa</taxon>
        <taxon>Arthropoda</taxon>
        <taxon>Chelicerata</taxon>
        <taxon>Arachnida</taxon>
        <taxon>Acari</taxon>
        <taxon>Parasitiformes</taxon>
        <taxon>Ixodida</taxon>
        <taxon>Ixodoidea</taxon>
        <taxon>Ixodidae</taxon>
        <taxon>Rhipicephalinae</taxon>
        <taxon>Rhipicephalus</taxon>
        <taxon>Boophilus</taxon>
    </lineage>
</organism>
<dbReference type="Proteomes" id="UP000821866">
    <property type="component" value="Unassembled WGS sequence"/>
</dbReference>
<dbReference type="InterPro" id="IPR004875">
    <property type="entry name" value="DDE_SF_endonuclease_dom"/>
</dbReference>
<evidence type="ECO:0000313" key="3">
    <source>
        <dbReference type="Proteomes" id="UP000821866"/>
    </source>
</evidence>
<sequence>MLDLVKTVRCPQPGVLVHPASILVLDSFRGHLTPEVKKLMQETQMQLAVILGNITFLWQPLDICLNKPFKGRMPQLYREWMRQDRALTPTGVLALRRLSSGCPPLSTACCTT</sequence>
<dbReference type="AlphaFoldDB" id="A0A9J6CTZ8"/>
<name>A0A9J6CTZ8_RHIMP</name>
<gene>
    <name evidence="2" type="ORF">HPB51_029728</name>
</gene>
<dbReference type="Pfam" id="PF03184">
    <property type="entry name" value="DDE_1"/>
    <property type="match status" value="1"/>
</dbReference>
<dbReference type="EMBL" id="JABSTU010006872">
    <property type="protein sequence ID" value="KAH7931700.1"/>
    <property type="molecule type" value="Genomic_DNA"/>
</dbReference>
<evidence type="ECO:0000259" key="1">
    <source>
        <dbReference type="Pfam" id="PF03184"/>
    </source>
</evidence>
<evidence type="ECO:0000313" key="2">
    <source>
        <dbReference type="EMBL" id="KAH7931700.1"/>
    </source>
</evidence>
<reference evidence="2" key="2">
    <citation type="submission" date="2021-09" db="EMBL/GenBank/DDBJ databases">
        <authorList>
            <person name="Jia N."/>
            <person name="Wang J."/>
            <person name="Shi W."/>
            <person name="Du L."/>
            <person name="Sun Y."/>
            <person name="Zhan W."/>
            <person name="Jiang J."/>
            <person name="Wang Q."/>
            <person name="Zhang B."/>
            <person name="Ji P."/>
            <person name="Sakyi L.B."/>
            <person name="Cui X."/>
            <person name="Yuan T."/>
            <person name="Jiang B."/>
            <person name="Yang W."/>
            <person name="Lam T.T.-Y."/>
            <person name="Chang Q."/>
            <person name="Ding S."/>
            <person name="Wang X."/>
            <person name="Zhu J."/>
            <person name="Ruan X."/>
            <person name="Zhao L."/>
            <person name="Wei J."/>
            <person name="Que T."/>
            <person name="Du C."/>
            <person name="Cheng J."/>
            <person name="Dai P."/>
            <person name="Han X."/>
            <person name="Huang E."/>
            <person name="Gao Y."/>
            <person name="Liu J."/>
            <person name="Shao H."/>
            <person name="Ye R."/>
            <person name="Li L."/>
            <person name="Wei W."/>
            <person name="Wang X."/>
            <person name="Wang C."/>
            <person name="Huo Q."/>
            <person name="Li W."/>
            <person name="Guo W."/>
            <person name="Chen H."/>
            <person name="Chen S."/>
            <person name="Zhou L."/>
            <person name="Zhou L."/>
            <person name="Ni X."/>
            <person name="Tian J."/>
            <person name="Zhou Y."/>
            <person name="Sheng Y."/>
            <person name="Liu T."/>
            <person name="Pan Y."/>
            <person name="Xia L."/>
            <person name="Li J."/>
            <person name="Zhao F."/>
            <person name="Cao W."/>
        </authorList>
    </citation>
    <scope>NUCLEOTIDE SEQUENCE</scope>
    <source>
        <strain evidence="2">Rmic-2018</strain>
        <tissue evidence="2">Larvae</tissue>
    </source>
</reference>
<proteinExistence type="predicted"/>
<feature type="domain" description="DDE-1" evidence="1">
    <location>
        <begin position="20"/>
        <end position="81"/>
    </location>
</feature>
<comment type="caution">
    <text evidence="2">The sequence shown here is derived from an EMBL/GenBank/DDBJ whole genome shotgun (WGS) entry which is preliminary data.</text>
</comment>
<protein>
    <recommendedName>
        <fullName evidence="1">DDE-1 domain-containing protein</fullName>
    </recommendedName>
</protein>
<keyword evidence="3" id="KW-1185">Reference proteome</keyword>